<organism evidence="2 3">
    <name type="scientific">Planoprotostelium fungivorum</name>
    <dbReference type="NCBI Taxonomy" id="1890364"/>
    <lineage>
        <taxon>Eukaryota</taxon>
        <taxon>Amoebozoa</taxon>
        <taxon>Evosea</taxon>
        <taxon>Variosea</taxon>
        <taxon>Cavosteliida</taxon>
        <taxon>Cavosteliaceae</taxon>
        <taxon>Planoprotostelium</taxon>
    </lineage>
</organism>
<sequence>TPNKDGWLRVGSFHDRCGDFEFNHANDPKKSQKFHNGNSWQTTRQPTEID</sequence>
<name>A0A2P6NMT1_9EUKA</name>
<dbReference type="Proteomes" id="UP000241769">
    <property type="component" value="Unassembled WGS sequence"/>
</dbReference>
<protein>
    <submittedName>
        <fullName evidence="2">Uncharacterized protein</fullName>
    </submittedName>
</protein>
<gene>
    <name evidence="2" type="ORF">PROFUN_06875</name>
</gene>
<accession>A0A2P6NMT1</accession>
<dbReference type="EMBL" id="MDYQ01000047">
    <property type="protein sequence ID" value="PRP85273.1"/>
    <property type="molecule type" value="Genomic_DNA"/>
</dbReference>
<dbReference type="InParanoid" id="A0A2P6NMT1"/>
<keyword evidence="3" id="KW-1185">Reference proteome</keyword>
<proteinExistence type="predicted"/>
<evidence type="ECO:0000313" key="3">
    <source>
        <dbReference type="Proteomes" id="UP000241769"/>
    </source>
</evidence>
<feature type="region of interest" description="Disordered" evidence="1">
    <location>
        <begin position="22"/>
        <end position="50"/>
    </location>
</feature>
<reference evidence="2 3" key="1">
    <citation type="journal article" date="2018" name="Genome Biol. Evol.">
        <title>Multiple Roots of Fruiting Body Formation in Amoebozoa.</title>
        <authorList>
            <person name="Hillmann F."/>
            <person name="Forbes G."/>
            <person name="Novohradska S."/>
            <person name="Ferling I."/>
            <person name="Riege K."/>
            <person name="Groth M."/>
            <person name="Westermann M."/>
            <person name="Marz M."/>
            <person name="Spaller T."/>
            <person name="Winckler T."/>
            <person name="Schaap P."/>
            <person name="Glockner G."/>
        </authorList>
    </citation>
    <scope>NUCLEOTIDE SEQUENCE [LARGE SCALE GENOMIC DNA]</scope>
    <source>
        <strain evidence="2 3">Jena</strain>
    </source>
</reference>
<feature type="compositionally biased region" description="Polar residues" evidence="1">
    <location>
        <begin position="34"/>
        <end position="50"/>
    </location>
</feature>
<comment type="caution">
    <text evidence="2">The sequence shown here is derived from an EMBL/GenBank/DDBJ whole genome shotgun (WGS) entry which is preliminary data.</text>
</comment>
<evidence type="ECO:0000313" key="2">
    <source>
        <dbReference type="EMBL" id="PRP85273.1"/>
    </source>
</evidence>
<dbReference type="AlphaFoldDB" id="A0A2P6NMT1"/>
<feature type="non-terminal residue" evidence="2">
    <location>
        <position position="1"/>
    </location>
</feature>
<evidence type="ECO:0000256" key="1">
    <source>
        <dbReference type="SAM" id="MobiDB-lite"/>
    </source>
</evidence>